<keyword evidence="7" id="KW-1185">Reference proteome</keyword>
<dbReference type="PANTHER" id="PTHR43399:SF4">
    <property type="entry name" value="CELL WALL-ASSOCIATED PROTEASE"/>
    <property type="match status" value="1"/>
</dbReference>
<dbReference type="InterPro" id="IPR036852">
    <property type="entry name" value="Peptidase_S8/S53_dom_sf"/>
</dbReference>
<dbReference type="InterPro" id="IPR023828">
    <property type="entry name" value="Peptidase_S8_Ser-AS"/>
</dbReference>
<dbReference type="AlphaFoldDB" id="A0A5N5CVV2"/>
<dbReference type="GO" id="GO:0004252">
    <property type="term" value="F:serine-type endopeptidase activity"/>
    <property type="evidence" value="ECO:0007669"/>
    <property type="project" value="InterPro"/>
</dbReference>
<dbReference type="PANTHER" id="PTHR43399">
    <property type="entry name" value="SUBTILISIN-RELATED"/>
    <property type="match status" value="1"/>
</dbReference>
<dbReference type="InterPro" id="IPR008979">
    <property type="entry name" value="Galactose-bd-like_sf"/>
</dbReference>
<evidence type="ECO:0000256" key="3">
    <source>
        <dbReference type="ARBA" id="ARBA00022801"/>
    </source>
</evidence>
<comment type="similarity">
    <text evidence="1">Belongs to the peptidase S8 family.</text>
</comment>
<dbReference type="EMBL" id="VCHE01000192">
    <property type="protein sequence ID" value="KAB2569473.1"/>
    <property type="molecule type" value="Genomic_DNA"/>
</dbReference>
<accession>A0A5N5CVV2</accession>
<evidence type="ECO:0000313" key="7">
    <source>
        <dbReference type="Proteomes" id="UP000325902"/>
    </source>
</evidence>
<dbReference type="InterPro" id="IPR000209">
    <property type="entry name" value="Peptidase_S8/S53_dom"/>
</dbReference>
<evidence type="ECO:0000256" key="2">
    <source>
        <dbReference type="ARBA" id="ARBA00022670"/>
    </source>
</evidence>
<dbReference type="SUPFAM" id="SSF52743">
    <property type="entry name" value="Subtilisin-like"/>
    <property type="match status" value="1"/>
</dbReference>
<keyword evidence="2" id="KW-0645">Protease</keyword>
<dbReference type="PROSITE" id="PS00137">
    <property type="entry name" value="SUBTILASE_HIS"/>
    <property type="match status" value="1"/>
</dbReference>
<dbReference type="PROSITE" id="PS00138">
    <property type="entry name" value="SUBTILASE_SER"/>
    <property type="match status" value="1"/>
</dbReference>
<keyword evidence="3" id="KW-0378">Hydrolase</keyword>
<evidence type="ECO:0000313" key="6">
    <source>
        <dbReference type="EMBL" id="KAB2569473.1"/>
    </source>
</evidence>
<dbReference type="GO" id="GO:0006508">
    <property type="term" value="P:proteolysis"/>
    <property type="evidence" value="ECO:0007669"/>
    <property type="project" value="UniProtKB-KW"/>
</dbReference>
<dbReference type="Gene3D" id="3.40.50.200">
    <property type="entry name" value="Peptidase S8/S53 domain"/>
    <property type="match status" value="2"/>
</dbReference>
<sequence length="496" mass="53551">MCAAVLGQHTPSTVKINGNTVNFGSHAPNGLFSAAGPTLDSDYILLQTKTDLSKAELRELNELGADLQEYYGQEIYLFHYTPTSLKPLLEKGFVLNAVPYQKGLKINSHLKQTKVANPQSTETIHVVLHERKSEEVNKIITDLASRAGLDKSDVTVDGNKIEMTVSTSKLDALADMDSVRTIEQVPEKVIFNNVARDIMSANVILNDTSYTGKGQTVAVADTGLDTGNIDTIHPAFKGRVKDLIPLGWSGHSEDKIGHGTHVCGSVLGGQVTGHDKTLQGALDAYGPSPDPLYTFSSGTSMATPLVSGCAAVLREVLVNNGIEKPSAALLKALLINGAFTLHHAHSAKEGFGRVNLNNAIILPNKTEHAGFVEGRPLKDRGESRTIALTIPPASALEAKEASASDNVVTLKVTLVYTDRPGEGLQNDLNLIVKTPDGIERHGNMGTAEEFDRYNNVEQIVWRDIPQGKVEVTVRAARVLTNQQDYALVWRVIKGEE</sequence>
<keyword evidence="4" id="KW-0720">Serine protease</keyword>
<dbReference type="SUPFAM" id="SSF49785">
    <property type="entry name" value="Galactose-binding domain-like"/>
    <property type="match status" value="1"/>
</dbReference>
<comment type="caution">
    <text evidence="6">The sequence shown here is derived from an EMBL/GenBank/DDBJ whole genome shotgun (WGS) entry which is preliminary data.</text>
</comment>
<evidence type="ECO:0000256" key="4">
    <source>
        <dbReference type="ARBA" id="ARBA00022825"/>
    </source>
</evidence>
<reference evidence="6 7" key="1">
    <citation type="journal article" date="2019" name="Sci. Rep.">
        <title>A multi-omics analysis of the grapevine pathogen Lasiodiplodia theobromae reveals that temperature affects the expression of virulence- and pathogenicity-related genes.</title>
        <authorList>
            <person name="Felix C."/>
            <person name="Meneses R."/>
            <person name="Goncalves M.F.M."/>
            <person name="Tilleman L."/>
            <person name="Duarte A.S."/>
            <person name="Jorrin-Novo J.V."/>
            <person name="Van de Peer Y."/>
            <person name="Deforce D."/>
            <person name="Van Nieuwerburgh F."/>
            <person name="Esteves A.C."/>
            <person name="Alves A."/>
        </authorList>
    </citation>
    <scope>NUCLEOTIDE SEQUENCE [LARGE SCALE GENOMIC DNA]</scope>
    <source>
        <strain evidence="6 7">LA-SOL3</strain>
    </source>
</reference>
<dbReference type="InterPro" id="IPR051048">
    <property type="entry name" value="Peptidase_S8/S53_subtilisin"/>
</dbReference>
<proteinExistence type="inferred from homology"/>
<dbReference type="InterPro" id="IPR022398">
    <property type="entry name" value="Peptidase_S8_His-AS"/>
</dbReference>
<evidence type="ECO:0000259" key="5">
    <source>
        <dbReference type="Pfam" id="PF00082"/>
    </source>
</evidence>
<dbReference type="Gene3D" id="2.60.120.380">
    <property type="match status" value="1"/>
</dbReference>
<dbReference type="InterPro" id="IPR015500">
    <property type="entry name" value="Peptidase_S8_subtilisin-rel"/>
</dbReference>
<dbReference type="PRINTS" id="PR00723">
    <property type="entry name" value="SUBTILISIN"/>
</dbReference>
<gene>
    <name evidence="6" type="ORF">DBV05_g11856</name>
</gene>
<name>A0A5N5CVV2_9PEZI</name>
<dbReference type="Proteomes" id="UP000325902">
    <property type="component" value="Unassembled WGS sequence"/>
</dbReference>
<feature type="domain" description="Peptidase S8/S53" evidence="5">
    <location>
        <begin position="287"/>
        <end position="342"/>
    </location>
</feature>
<protein>
    <recommendedName>
        <fullName evidence="5">Peptidase S8/S53 domain-containing protein</fullName>
    </recommendedName>
</protein>
<dbReference type="OrthoDB" id="10256524at2759"/>
<evidence type="ECO:0000256" key="1">
    <source>
        <dbReference type="ARBA" id="ARBA00011073"/>
    </source>
</evidence>
<organism evidence="6 7">
    <name type="scientific">Lasiodiplodia theobromae</name>
    <dbReference type="NCBI Taxonomy" id="45133"/>
    <lineage>
        <taxon>Eukaryota</taxon>
        <taxon>Fungi</taxon>
        <taxon>Dikarya</taxon>
        <taxon>Ascomycota</taxon>
        <taxon>Pezizomycotina</taxon>
        <taxon>Dothideomycetes</taxon>
        <taxon>Dothideomycetes incertae sedis</taxon>
        <taxon>Botryosphaeriales</taxon>
        <taxon>Botryosphaeriaceae</taxon>
        <taxon>Lasiodiplodia</taxon>
    </lineage>
</organism>
<dbReference type="Pfam" id="PF00082">
    <property type="entry name" value="Peptidase_S8"/>
    <property type="match status" value="1"/>
</dbReference>